<keyword evidence="3" id="KW-0106">Calcium</keyword>
<dbReference type="SUPFAM" id="SSF47473">
    <property type="entry name" value="EF-hand"/>
    <property type="match status" value="3"/>
</dbReference>
<keyword evidence="1" id="KW-0479">Metal-binding</keyword>
<dbReference type="AlphaFoldDB" id="A0A9P1DPX3"/>
<evidence type="ECO:0000256" key="5">
    <source>
        <dbReference type="SAM" id="MobiDB-lite"/>
    </source>
</evidence>
<gene>
    <name evidence="7" type="ORF">C1SCF055_LOCUS37664</name>
</gene>
<evidence type="ECO:0000313" key="10">
    <source>
        <dbReference type="Proteomes" id="UP001152797"/>
    </source>
</evidence>
<dbReference type="EMBL" id="CAMXCT030005545">
    <property type="protein sequence ID" value="CAL4799930.1"/>
    <property type="molecule type" value="Genomic_DNA"/>
</dbReference>
<keyword evidence="10" id="KW-1185">Reference proteome</keyword>
<dbReference type="PROSITE" id="PS00018">
    <property type="entry name" value="EF_HAND_1"/>
    <property type="match status" value="4"/>
</dbReference>
<accession>A0A9P1DPX3</accession>
<feature type="domain" description="EF-hand" evidence="6">
    <location>
        <begin position="274"/>
        <end position="309"/>
    </location>
</feature>
<dbReference type="SMART" id="SM00054">
    <property type="entry name" value="EFh"/>
    <property type="match status" value="5"/>
</dbReference>
<feature type="compositionally biased region" description="Low complexity" evidence="5">
    <location>
        <begin position="413"/>
        <end position="425"/>
    </location>
</feature>
<feature type="region of interest" description="Disordered" evidence="5">
    <location>
        <begin position="350"/>
        <end position="435"/>
    </location>
</feature>
<dbReference type="Proteomes" id="UP001152797">
    <property type="component" value="Unassembled WGS sequence"/>
</dbReference>
<evidence type="ECO:0000259" key="6">
    <source>
        <dbReference type="PROSITE" id="PS50222"/>
    </source>
</evidence>
<evidence type="ECO:0000313" key="7">
    <source>
        <dbReference type="EMBL" id="CAI4012618.1"/>
    </source>
</evidence>
<reference evidence="7" key="1">
    <citation type="submission" date="2022-10" db="EMBL/GenBank/DDBJ databases">
        <authorList>
            <person name="Chen Y."/>
            <person name="Dougan E. K."/>
            <person name="Chan C."/>
            <person name="Rhodes N."/>
            <person name="Thang M."/>
        </authorList>
    </citation>
    <scope>NUCLEOTIDE SEQUENCE</scope>
</reference>
<evidence type="ECO:0000256" key="1">
    <source>
        <dbReference type="ARBA" id="ARBA00022723"/>
    </source>
</evidence>
<evidence type="ECO:0000313" key="8">
    <source>
        <dbReference type="EMBL" id="CAL1165993.1"/>
    </source>
</evidence>
<protein>
    <submittedName>
        <fullName evidence="9">Calmodulin</fullName>
    </submittedName>
</protein>
<dbReference type="Pfam" id="PF13499">
    <property type="entry name" value="EF-hand_7"/>
    <property type="match status" value="2"/>
</dbReference>
<evidence type="ECO:0000313" key="9">
    <source>
        <dbReference type="EMBL" id="CAL4799930.1"/>
    </source>
</evidence>
<evidence type="ECO:0000256" key="4">
    <source>
        <dbReference type="SAM" id="Coils"/>
    </source>
</evidence>
<keyword evidence="2" id="KW-0677">Repeat</keyword>
<dbReference type="GO" id="GO:0005509">
    <property type="term" value="F:calcium ion binding"/>
    <property type="evidence" value="ECO:0007669"/>
    <property type="project" value="InterPro"/>
</dbReference>
<feature type="domain" description="EF-hand" evidence="6">
    <location>
        <begin position="781"/>
        <end position="816"/>
    </location>
</feature>
<feature type="compositionally biased region" description="Basic residues" evidence="5">
    <location>
        <begin position="365"/>
        <end position="376"/>
    </location>
</feature>
<feature type="domain" description="EF-hand" evidence="6">
    <location>
        <begin position="689"/>
        <end position="724"/>
    </location>
</feature>
<dbReference type="OrthoDB" id="26525at2759"/>
<evidence type="ECO:0000256" key="2">
    <source>
        <dbReference type="ARBA" id="ARBA00022737"/>
    </source>
</evidence>
<comment type="caution">
    <text evidence="7">The sequence shown here is derived from an EMBL/GenBank/DDBJ whole genome shotgun (WGS) entry which is preliminary data.</text>
</comment>
<feature type="domain" description="EF-hand" evidence="6">
    <location>
        <begin position="745"/>
        <end position="780"/>
    </location>
</feature>
<dbReference type="EMBL" id="CAMXCT010005545">
    <property type="protein sequence ID" value="CAI4012618.1"/>
    <property type="molecule type" value="Genomic_DNA"/>
</dbReference>
<dbReference type="PANTHER" id="PTHR45942">
    <property type="entry name" value="PROTEIN PHOSPATASE 3 REGULATORY SUBUNIT B ALPHA ISOFORM TYPE 1"/>
    <property type="match status" value="1"/>
</dbReference>
<feature type="compositionally biased region" description="Polar residues" evidence="5">
    <location>
        <begin position="350"/>
        <end position="359"/>
    </location>
</feature>
<feature type="coiled-coil region" evidence="4">
    <location>
        <begin position="644"/>
        <end position="671"/>
    </location>
</feature>
<dbReference type="EMBL" id="CAMXCT020005545">
    <property type="protein sequence ID" value="CAL1165993.1"/>
    <property type="molecule type" value="Genomic_DNA"/>
</dbReference>
<evidence type="ECO:0000256" key="3">
    <source>
        <dbReference type="ARBA" id="ARBA00022837"/>
    </source>
</evidence>
<reference evidence="8" key="2">
    <citation type="submission" date="2024-04" db="EMBL/GenBank/DDBJ databases">
        <authorList>
            <person name="Chen Y."/>
            <person name="Shah S."/>
            <person name="Dougan E. K."/>
            <person name="Thang M."/>
            <person name="Chan C."/>
        </authorList>
    </citation>
    <scope>NUCLEOTIDE SEQUENCE [LARGE SCALE GENOMIC DNA]</scope>
</reference>
<feature type="domain" description="EF-hand" evidence="6">
    <location>
        <begin position="649"/>
        <end position="684"/>
    </location>
</feature>
<proteinExistence type="predicted"/>
<sequence>MALPEIGPEASKSHESREGLQGLQGSRASKKSSHLKADNLRTSVASVAGATQDAEGQRSTSLKIPVQPSLSKRSVSTLGTSRSVWSSNRWLAECTAGLKATESKCWSQLLQNLTGEQVKWGPAKSPKAPTAPNKRRLAKKALHGILLRKPNQRVVSHEDRRMVRKELSRESVAFSDDALEHERSLDTRSRKNPSLVASNTVDLPVENGTDLTRASIASMASRLSSDSVDLLAVADMKQRMKQIVHKRLRSVRESVLRQRNENYAQKRYERLPQKEREALERAFFQYDADLSGFLEWDEVVPALRELGLSGSNAIEKREIIQVCRNVVTASQMQSIHVGTTSMNLQEVLNQQRSRMQNQPRVKLGVVRKKRGSKKRLTTQTSGVASETKEAEARASTKPQPGLGSENSSRRSSKASGSEQASGSEGSDSEDFGTGANAEPFSEASFNFLTFVGILVPKVRQRLTELQSTKVMRYFCNFDREGAGTVSVFKCLEIARCLRMEQHLMVEALQVQGFENEPGVSVDFDSFERAIMTCREHTNRQLREREVDILVEMKVSPTLFEECRDDILQIYEIFRRLSGDAGSIGVLTANDAFLSVYELGLMPRHGWQRECVKYFLVPEDSDDHVYMNTELNFEEFLEFLRKVRHFNDEQRLEELQAKFQRLDKDRNGVLDMQELHVLLEESQCSPRTRKEQEEVQQLIQSVDSDGNNVIDFDEFKELVQRIDEKFASLRYEQEVEYAIARGFSETELGSFRAIFEHLDTDNSGQLDMGEVRQCLSIMQHNSTWQAFEQTWALLDKDSSGSLEFIEFIDFMRFMRDGEGVFAIDADQKLPSQVKKLDERTLRSVLGAYGLSKSYLWALDKAQLLQRFCDSLGVTQNDSLQEVLKLTTLSDLIKAGRRRGNNWQTCCFNSAVIGERREVGSASIAPAVRCAFQHNPRFEQKMLTVEVQRVLRSAKPKETETEAEEEIGISTQLAFWA</sequence>
<feature type="region of interest" description="Disordered" evidence="5">
    <location>
        <begin position="1"/>
        <end position="65"/>
    </location>
</feature>
<dbReference type="PROSITE" id="PS50222">
    <property type="entry name" value="EF_HAND_2"/>
    <property type="match status" value="5"/>
</dbReference>
<dbReference type="InterPro" id="IPR002048">
    <property type="entry name" value="EF_hand_dom"/>
</dbReference>
<dbReference type="InterPro" id="IPR018247">
    <property type="entry name" value="EF_Hand_1_Ca_BS"/>
</dbReference>
<dbReference type="Gene3D" id="1.10.238.10">
    <property type="entry name" value="EF-hand"/>
    <property type="match status" value="3"/>
</dbReference>
<organism evidence="7">
    <name type="scientific">Cladocopium goreaui</name>
    <dbReference type="NCBI Taxonomy" id="2562237"/>
    <lineage>
        <taxon>Eukaryota</taxon>
        <taxon>Sar</taxon>
        <taxon>Alveolata</taxon>
        <taxon>Dinophyceae</taxon>
        <taxon>Suessiales</taxon>
        <taxon>Symbiodiniaceae</taxon>
        <taxon>Cladocopium</taxon>
    </lineage>
</organism>
<keyword evidence="4" id="KW-0175">Coiled coil</keyword>
<dbReference type="InterPro" id="IPR011992">
    <property type="entry name" value="EF-hand-dom_pair"/>
</dbReference>
<name>A0A9P1DPX3_9DINO</name>